<keyword evidence="2" id="KW-1133">Transmembrane helix</keyword>
<feature type="region of interest" description="Disordered" evidence="1">
    <location>
        <begin position="108"/>
        <end position="143"/>
    </location>
</feature>
<keyword evidence="2" id="KW-0812">Transmembrane</keyword>
<keyword evidence="2" id="KW-0472">Membrane</keyword>
<protein>
    <submittedName>
        <fullName evidence="3">Uncharacterized protein</fullName>
    </submittedName>
</protein>
<sequence>MLFKSFNSLVNELSVGRGVPSIPKTSVTIKTPTFEKMDLLNSFVLSVGGSGFAFALGIVVTIERRKRVGAAGGDKGPCYQVGQNFTSWFGRDKARARMATGSSFKTESVSLYEDDDGGEDRNGVSSPETGRMGPKVGTVREET</sequence>
<name>A0A6A6MCS7_HEVBR</name>
<keyword evidence="4" id="KW-1185">Reference proteome</keyword>
<evidence type="ECO:0000256" key="1">
    <source>
        <dbReference type="SAM" id="MobiDB-lite"/>
    </source>
</evidence>
<dbReference type="EMBL" id="JAAGAX010000006">
    <property type="protein sequence ID" value="KAF2311522.1"/>
    <property type="molecule type" value="Genomic_DNA"/>
</dbReference>
<evidence type="ECO:0000313" key="3">
    <source>
        <dbReference type="EMBL" id="KAF2311522.1"/>
    </source>
</evidence>
<gene>
    <name evidence="3" type="ORF">GH714_024537</name>
</gene>
<accession>A0A6A6MCS7</accession>
<evidence type="ECO:0000313" key="4">
    <source>
        <dbReference type="Proteomes" id="UP000467840"/>
    </source>
</evidence>
<feature type="transmembrane region" description="Helical" evidence="2">
    <location>
        <begin position="43"/>
        <end position="62"/>
    </location>
</feature>
<reference evidence="3 4" key="1">
    <citation type="journal article" date="2020" name="Mol. Plant">
        <title>The Chromosome-Based Rubber Tree Genome Provides New Insights into Spurge Genome Evolution and Rubber Biosynthesis.</title>
        <authorList>
            <person name="Liu J."/>
            <person name="Shi C."/>
            <person name="Shi C.C."/>
            <person name="Li W."/>
            <person name="Zhang Q.J."/>
            <person name="Zhang Y."/>
            <person name="Li K."/>
            <person name="Lu H.F."/>
            <person name="Shi C."/>
            <person name="Zhu S.T."/>
            <person name="Xiao Z.Y."/>
            <person name="Nan H."/>
            <person name="Yue Y."/>
            <person name="Zhu X.G."/>
            <person name="Wu Y."/>
            <person name="Hong X.N."/>
            <person name="Fan G.Y."/>
            <person name="Tong Y."/>
            <person name="Zhang D."/>
            <person name="Mao C.L."/>
            <person name="Liu Y.L."/>
            <person name="Hao S.J."/>
            <person name="Liu W.Q."/>
            <person name="Lv M.Q."/>
            <person name="Zhang H.B."/>
            <person name="Liu Y."/>
            <person name="Hu-Tang G.R."/>
            <person name="Wang J.P."/>
            <person name="Wang J.H."/>
            <person name="Sun Y.H."/>
            <person name="Ni S.B."/>
            <person name="Chen W.B."/>
            <person name="Zhang X.C."/>
            <person name="Jiao Y.N."/>
            <person name="Eichler E.E."/>
            <person name="Li G.H."/>
            <person name="Liu X."/>
            <person name="Gao L.Z."/>
        </authorList>
    </citation>
    <scope>NUCLEOTIDE SEQUENCE [LARGE SCALE GENOMIC DNA]</scope>
    <source>
        <strain evidence="4">cv. GT1</strain>
        <tissue evidence="3">Leaf</tissue>
    </source>
</reference>
<dbReference type="Proteomes" id="UP000467840">
    <property type="component" value="Chromosome 14"/>
</dbReference>
<evidence type="ECO:0000256" key="2">
    <source>
        <dbReference type="SAM" id="Phobius"/>
    </source>
</evidence>
<organism evidence="3 4">
    <name type="scientific">Hevea brasiliensis</name>
    <name type="common">Para rubber tree</name>
    <name type="synonym">Siphonia brasiliensis</name>
    <dbReference type="NCBI Taxonomy" id="3981"/>
    <lineage>
        <taxon>Eukaryota</taxon>
        <taxon>Viridiplantae</taxon>
        <taxon>Streptophyta</taxon>
        <taxon>Embryophyta</taxon>
        <taxon>Tracheophyta</taxon>
        <taxon>Spermatophyta</taxon>
        <taxon>Magnoliopsida</taxon>
        <taxon>eudicotyledons</taxon>
        <taxon>Gunneridae</taxon>
        <taxon>Pentapetalae</taxon>
        <taxon>rosids</taxon>
        <taxon>fabids</taxon>
        <taxon>Malpighiales</taxon>
        <taxon>Euphorbiaceae</taxon>
        <taxon>Crotonoideae</taxon>
        <taxon>Micrandreae</taxon>
        <taxon>Hevea</taxon>
    </lineage>
</organism>
<proteinExistence type="predicted"/>
<dbReference type="AlphaFoldDB" id="A0A6A6MCS7"/>
<comment type="caution">
    <text evidence="3">The sequence shown here is derived from an EMBL/GenBank/DDBJ whole genome shotgun (WGS) entry which is preliminary data.</text>
</comment>